<dbReference type="InterPro" id="IPR001538">
    <property type="entry name" value="Man6P_isomerase-2_C"/>
</dbReference>
<evidence type="ECO:0000313" key="12">
    <source>
        <dbReference type="EMBL" id="ANY76903.1"/>
    </source>
</evidence>
<name>A0A1B2EA98_9HYPH</name>
<accession>A0A1B2EA98</accession>
<evidence type="ECO:0000256" key="3">
    <source>
        <dbReference type="ARBA" id="ARBA00022679"/>
    </source>
</evidence>
<dbReference type="PANTHER" id="PTHR46390:SF1">
    <property type="entry name" value="MANNOSE-1-PHOSPHATE GUANYLYLTRANSFERASE"/>
    <property type="match status" value="1"/>
</dbReference>
<dbReference type="InterPro" id="IPR005835">
    <property type="entry name" value="NTP_transferase_dom"/>
</dbReference>
<dbReference type="InterPro" id="IPR049577">
    <property type="entry name" value="GMPP_N"/>
</dbReference>
<dbReference type="RefSeq" id="WP_099507908.1">
    <property type="nucleotide sequence ID" value="NZ_CP016616.1"/>
</dbReference>
<evidence type="ECO:0000259" key="9">
    <source>
        <dbReference type="Pfam" id="PF00483"/>
    </source>
</evidence>
<dbReference type="EC" id="2.7.7.13" evidence="2"/>
<dbReference type="EMBL" id="CP016616">
    <property type="protein sequence ID" value="ANY76903.1"/>
    <property type="molecule type" value="Genomic_DNA"/>
</dbReference>
<dbReference type="InterPro" id="IPR051161">
    <property type="entry name" value="Mannose-6P_isomerase_type2"/>
</dbReference>
<dbReference type="GO" id="GO:0016853">
    <property type="term" value="F:isomerase activity"/>
    <property type="evidence" value="ECO:0007669"/>
    <property type="project" value="UniProtKB-KW"/>
</dbReference>
<dbReference type="KEGG" id="moc:BB934_00630"/>
<dbReference type="SUPFAM" id="SSF53448">
    <property type="entry name" value="Nucleotide-diphospho-sugar transferases"/>
    <property type="match status" value="1"/>
</dbReference>
<evidence type="ECO:0000256" key="1">
    <source>
        <dbReference type="ARBA" id="ARBA00006115"/>
    </source>
</evidence>
<dbReference type="GO" id="GO:0005525">
    <property type="term" value="F:GTP binding"/>
    <property type="evidence" value="ECO:0007669"/>
    <property type="project" value="UniProtKB-KW"/>
</dbReference>
<dbReference type="FunFam" id="2.60.120.10:FF:000032">
    <property type="entry name" value="Mannose-1-phosphate guanylyltransferase/mannose-6-phosphate isomerase"/>
    <property type="match status" value="1"/>
</dbReference>
<dbReference type="Pfam" id="PF00483">
    <property type="entry name" value="NTP_transferase"/>
    <property type="match status" value="1"/>
</dbReference>
<dbReference type="InterPro" id="IPR014710">
    <property type="entry name" value="RmlC-like_jellyroll"/>
</dbReference>
<comment type="catalytic activity">
    <reaction evidence="7">
        <text>alpha-D-mannose 1-phosphate + GTP + H(+) = GDP-alpha-D-mannose + diphosphate</text>
        <dbReference type="Rhea" id="RHEA:15229"/>
        <dbReference type="ChEBI" id="CHEBI:15378"/>
        <dbReference type="ChEBI" id="CHEBI:33019"/>
        <dbReference type="ChEBI" id="CHEBI:37565"/>
        <dbReference type="ChEBI" id="CHEBI:57527"/>
        <dbReference type="ChEBI" id="CHEBI:58409"/>
        <dbReference type="EC" id="2.7.7.13"/>
    </reaction>
</comment>
<organism evidence="12">
    <name type="scientific">Microvirga ossetica</name>
    <dbReference type="NCBI Taxonomy" id="1882682"/>
    <lineage>
        <taxon>Bacteria</taxon>
        <taxon>Pseudomonadati</taxon>
        <taxon>Pseudomonadota</taxon>
        <taxon>Alphaproteobacteria</taxon>
        <taxon>Hyphomicrobiales</taxon>
        <taxon>Methylobacteriaceae</taxon>
        <taxon>Microvirga</taxon>
    </lineage>
</organism>
<evidence type="ECO:0000256" key="5">
    <source>
        <dbReference type="ARBA" id="ARBA00022741"/>
    </source>
</evidence>
<feature type="domain" description="Mannose-6-phosphate isomerase type II C-terminal" evidence="10">
    <location>
        <begin position="361"/>
        <end position="470"/>
    </location>
</feature>
<evidence type="ECO:0000256" key="8">
    <source>
        <dbReference type="RuleBase" id="RU004190"/>
    </source>
</evidence>
<keyword evidence="12" id="KW-0413">Isomerase</keyword>
<dbReference type="GO" id="GO:0009298">
    <property type="term" value="P:GDP-mannose biosynthetic process"/>
    <property type="evidence" value="ECO:0007669"/>
    <property type="project" value="TreeGrafter"/>
</dbReference>
<evidence type="ECO:0000259" key="11">
    <source>
        <dbReference type="Pfam" id="PF22640"/>
    </source>
</evidence>
<comment type="similarity">
    <text evidence="1 8">Belongs to the mannose-6-phosphate isomerase type 2 family.</text>
</comment>
<evidence type="ECO:0000256" key="2">
    <source>
        <dbReference type="ARBA" id="ARBA00012387"/>
    </source>
</evidence>
<dbReference type="PANTHER" id="PTHR46390">
    <property type="entry name" value="MANNOSE-1-PHOSPHATE GUANYLYLTRANSFERASE"/>
    <property type="match status" value="1"/>
</dbReference>
<gene>
    <name evidence="12" type="ORF">BB934_00630</name>
</gene>
<dbReference type="AlphaFoldDB" id="A0A1B2EA98"/>
<feature type="domain" description="MannoseP isomerase/GMP-like beta-helix" evidence="11">
    <location>
        <begin position="298"/>
        <end position="352"/>
    </location>
</feature>
<evidence type="ECO:0000259" key="10">
    <source>
        <dbReference type="Pfam" id="PF01050"/>
    </source>
</evidence>
<dbReference type="Gene3D" id="3.90.550.10">
    <property type="entry name" value="Spore Coat Polysaccharide Biosynthesis Protein SpsA, Chain A"/>
    <property type="match status" value="1"/>
</dbReference>
<keyword evidence="3 12" id="KW-0808">Transferase</keyword>
<evidence type="ECO:0000256" key="4">
    <source>
        <dbReference type="ARBA" id="ARBA00022695"/>
    </source>
</evidence>
<sequence>MSEMSHITPVILSGGTGSRLWPLSREAYPKQLLPLLGQRSLLQETLQRVSGSPLFGAPLVIANAEHRFLIAEQLREMRCGDATIVLEPFGRNTCPAAAAAAILATRRNPDSLILLMPADHSIGDVAAFQAAVEVGTKAAEQGYFVLFGITPDAPETGYGYIHCGESLDDPRIRRVQGFKEKPDADTAAGYVASGTYAWNSGIFLLPARRFLEELERLEPKVLQACVQAVDKAATDLDFLRLDPTSFQSAPNISIDYAVMEKTPHAAVVPVDCAWSDIGAWSALWSLAAKDQNGTAALGDVVALDSKDCYIRSDGPLVATVGIEDLVIVATQDAILVAPKDRDQDVKKLVDELKARGHDSAVQTLRVHRPWGFYQCLHAGERFQVKRITVSPGEKLSLQMHYHRAEHWIVVNGTAMVTRDNEQILLRENESIYLPLGCVHRLENPGRVPLNLIEVQSGAYLGEDDIVRIEDIYARDSNDGFERGLKRLPAE</sequence>
<dbReference type="InterPro" id="IPR054566">
    <property type="entry name" value="ManC/GMP-like_b-helix"/>
</dbReference>
<keyword evidence="4 12" id="KW-0548">Nucleotidyltransferase</keyword>
<dbReference type="Pfam" id="PF22640">
    <property type="entry name" value="ManC_GMP_beta-helix"/>
    <property type="match status" value="1"/>
</dbReference>
<dbReference type="CDD" id="cd02509">
    <property type="entry name" value="GDP-M1P_Guanylyltransferase"/>
    <property type="match status" value="1"/>
</dbReference>
<dbReference type="GO" id="GO:0000271">
    <property type="term" value="P:polysaccharide biosynthetic process"/>
    <property type="evidence" value="ECO:0007669"/>
    <property type="project" value="InterPro"/>
</dbReference>
<dbReference type="NCBIfam" id="TIGR01479">
    <property type="entry name" value="GMP_PMI"/>
    <property type="match status" value="1"/>
</dbReference>
<dbReference type="SUPFAM" id="SSF51182">
    <property type="entry name" value="RmlC-like cupins"/>
    <property type="match status" value="1"/>
</dbReference>
<keyword evidence="6" id="KW-0342">GTP-binding</keyword>
<dbReference type="InterPro" id="IPR029044">
    <property type="entry name" value="Nucleotide-diphossugar_trans"/>
</dbReference>
<dbReference type="Pfam" id="PF01050">
    <property type="entry name" value="MannoseP_isomer"/>
    <property type="match status" value="1"/>
</dbReference>
<evidence type="ECO:0000256" key="7">
    <source>
        <dbReference type="ARBA" id="ARBA00047343"/>
    </source>
</evidence>
<feature type="domain" description="Nucleotidyl transferase" evidence="9">
    <location>
        <begin position="9"/>
        <end position="291"/>
    </location>
</feature>
<dbReference type="FunFam" id="3.90.550.10:FF:000046">
    <property type="entry name" value="Mannose-1-phosphate guanylyltransferase (GDP)"/>
    <property type="match status" value="1"/>
</dbReference>
<dbReference type="CDD" id="cd02213">
    <property type="entry name" value="cupin_PMI_typeII_C"/>
    <property type="match status" value="1"/>
</dbReference>
<dbReference type="GO" id="GO:0004475">
    <property type="term" value="F:mannose-1-phosphate guanylyltransferase (GTP) activity"/>
    <property type="evidence" value="ECO:0007669"/>
    <property type="project" value="UniProtKB-EC"/>
</dbReference>
<reference evidence="12" key="1">
    <citation type="submission" date="2016-07" db="EMBL/GenBank/DDBJ databases">
        <title>Microvirga ossetica sp. nov. a new species of rhizobia isolated from root nodules of the legume species Vicia alpestris Steven originated from North Ossetia region in the Caucasus.</title>
        <authorList>
            <person name="Safronova V.I."/>
            <person name="Kuznetsova I.G."/>
            <person name="Sazanova A.L."/>
            <person name="Belimov A."/>
            <person name="Andronov E."/>
            <person name="Osledkin Y.S."/>
            <person name="Onishchuk O.P."/>
            <person name="Kurchak O.N."/>
            <person name="Shaposhnikov A.I."/>
            <person name="Willems A."/>
            <person name="Tikhonovich I.A."/>
        </authorList>
    </citation>
    <scope>NUCLEOTIDE SEQUENCE [LARGE SCALE GENOMIC DNA]</scope>
    <source>
        <strain evidence="12">V5/3M</strain>
    </source>
</reference>
<dbReference type="InterPro" id="IPR006375">
    <property type="entry name" value="Man1P_GuaTrfase/Man6P_Isoase"/>
</dbReference>
<protein>
    <recommendedName>
        <fullName evidence="2">mannose-1-phosphate guanylyltransferase</fullName>
        <ecNumber evidence="2">2.7.7.13</ecNumber>
    </recommendedName>
</protein>
<evidence type="ECO:0000256" key="6">
    <source>
        <dbReference type="ARBA" id="ARBA00023134"/>
    </source>
</evidence>
<dbReference type="InterPro" id="IPR011051">
    <property type="entry name" value="RmlC_Cupin_sf"/>
</dbReference>
<keyword evidence="5" id="KW-0547">Nucleotide-binding</keyword>
<proteinExistence type="inferred from homology"/>
<dbReference type="Gene3D" id="2.60.120.10">
    <property type="entry name" value="Jelly Rolls"/>
    <property type="match status" value="1"/>
</dbReference>